<keyword evidence="2" id="KW-0472">Membrane</keyword>
<comment type="caution">
    <text evidence="3">The sequence shown here is derived from an EMBL/GenBank/DDBJ whole genome shotgun (WGS) entry which is preliminary data.</text>
</comment>
<gene>
    <name evidence="3" type="ORF">VTJ83DRAFT_4427</name>
</gene>
<evidence type="ECO:0000313" key="4">
    <source>
        <dbReference type="Proteomes" id="UP001600064"/>
    </source>
</evidence>
<organism evidence="3 4">
    <name type="scientific">Remersonia thermophila</name>
    <dbReference type="NCBI Taxonomy" id="72144"/>
    <lineage>
        <taxon>Eukaryota</taxon>
        <taxon>Fungi</taxon>
        <taxon>Dikarya</taxon>
        <taxon>Ascomycota</taxon>
        <taxon>Pezizomycotina</taxon>
        <taxon>Sordariomycetes</taxon>
        <taxon>Sordariomycetidae</taxon>
        <taxon>Sordariales</taxon>
        <taxon>Sordariales incertae sedis</taxon>
        <taxon>Remersonia</taxon>
    </lineage>
</organism>
<dbReference type="RefSeq" id="XP_070865877.1">
    <property type="nucleotide sequence ID" value="XM_071010915.1"/>
</dbReference>
<accession>A0ABR4DAP2</accession>
<keyword evidence="2" id="KW-1133">Transmembrane helix</keyword>
<dbReference type="Proteomes" id="UP001600064">
    <property type="component" value="Unassembled WGS sequence"/>
</dbReference>
<evidence type="ECO:0000313" key="3">
    <source>
        <dbReference type="EMBL" id="KAL2267150.1"/>
    </source>
</evidence>
<evidence type="ECO:0000256" key="2">
    <source>
        <dbReference type="SAM" id="Phobius"/>
    </source>
</evidence>
<keyword evidence="2" id="KW-0812">Transmembrane</keyword>
<dbReference type="GeneID" id="98125559"/>
<name>A0ABR4DAP2_9PEZI</name>
<feature type="region of interest" description="Disordered" evidence="1">
    <location>
        <begin position="147"/>
        <end position="171"/>
    </location>
</feature>
<sequence length="297" mass="31254">MCDNGPGTPFCSPLSGTVVRTGETLENGKLTFCKVTWNPLFFSPTSDQPADKIFIQADFLPNGNDNNSPPQHSGITSAALDPSLGIFSWPILDTLLPGNSTSATAVLSIAAPLPTVSRNGSFVRIGAGTDRFPGPSVRLLRAEPRPDAANDLAPSSPPSPEPLSQLGPPPGPSPLAIALPVALGLLAGMLMITYIALRSRRPDLLARICPGRRNKGGRPLMVQQKGYGERQSWAQRTRRVAGREVEIKVMTTDLEGARSNAARMVGQPGFADVGTVPGAGTATLRFAGNAAWPGRMV</sequence>
<feature type="transmembrane region" description="Helical" evidence="2">
    <location>
        <begin position="175"/>
        <end position="197"/>
    </location>
</feature>
<dbReference type="EMBL" id="JAZGUE010000004">
    <property type="protein sequence ID" value="KAL2267150.1"/>
    <property type="molecule type" value="Genomic_DNA"/>
</dbReference>
<evidence type="ECO:0000256" key="1">
    <source>
        <dbReference type="SAM" id="MobiDB-lite"/>
    </source>
</evidence>
<proteinExistence type="predicted"/>
<dbReference type="InterPro" id="IPR028000">
    <property type="entry name" value="Pma1"/>
</dbReference>
<dbReference type="Pfam" id="PF14610">
    <property type="entry name" value="Psg1"/>
    <property type="match status" value="1"/>
</dbReference>
<reference evidence="3 4" key="1">
    <citation type="journal article" date="2024" name="Commun. Biol.">
        <title>Comparative genomic analysis of thermophilic fungi reveals convergent evolutionary adaptations and gene losses.</title>
        <authorList>
            <person name="Steindorff A.S."/>
            <person name="Aguilar-Pontes M.V."/>
            <person name="Robinson A.J."/>
            <person name="Andreopoulos B."/>
            <person name="LaButti K."/>
            <person name="Kuo A."/>
            <person name="Mondo S."/>
            <person name="Riley R."/>
            <person name="Otillar R."/>
            <person name="Haridas S."/>
            <person name="Lipzen A."/>
            <person name="Grimwood J."/>
            <person name="Schmutz J."/>
            <person name="Clum A."/>
            <person name="Reid I.D."/>
            <person name="Moisan M.C."/>
            <person name="Butler G."/>
            <person name="Nguyen T.T.M."/>
            <person name="Dewar K."/>
            <person name="Conant G."/>
            <person name="Drula E."/>
            <person name="Henrissat B."/>
            <person name="Hansel C."/>
            <person name="Singer S."/>
            <person name="Hutchinson M.I."/>
            <person name="de Vries R.P."/>
            <person name="Natvig D.O."/>
            <person name="Powell A.J."/>
            <person name="Tsang A."/>
            <person name="Grigoriev I.V."/>
        </authorList>
    </citation>
    <scope>NUCLEOTIDE SEQUENCE [LARGE SCALE GENOMIC DNA]</scope>
    <source>
        <strain evidence="3 4">ATCC 22073</strain>
    </source>
</reference>
<keyword evidence="4" id="KW-1185">Reference proteome</keyword>
<feature type="compositionally biased region" description="Pro residues" evidence="1">
    <location>
        <begin position="155"/>
        <end position="171"/>
    </location>
</feature>
<protein>
    <submittedName>
        <fullName evidence="3">Uncharacterized protein</fullName>
    </submittedName>
</protein>